<evidence type="ECO:0000313" key="15">
    <source>
        <dbReference type="EMBL" id="ORX35318.1"/>
    </source>
</evidence>
<protein>
    <recommendedName>
        <fullName evidence="3 10">Conserved oligomeric Golgi complex subunit 6</fullName>
        <shortName evidence="10">COG complex subunit 6</shortName>
    </recommendedName>
    <alternativeName>
        <fullName evidence="8 10">Component of oligomeric Golgi complex 6</fullName>
    </alternativeName>
</protein>
<evidence type="ECO:0000256" key="8">
    <source>
        <dbReference type="ARBA" id="ARBA00031348"/>
    </source>
</evidence>
<dbReference type="STRING" id="4999.A0A1Y1UB95"/>
<feature type="compositionally biased region" description="Low complexity" evidence="12">
    <location>
        <begin position="14"/>
        <end position="30"/>
    </location>
</feature>
<dbReference type="EMBL" id="NBSH01000011">
    <property type="protein sequence ID" value="ORX35318.1"/>
    <property type="molecule type" value="Genomic_DNA"/>
</dbReference>
<dbReference type="Pfam" id="PF06419">
    <property type="entry name" value="COG6_N"/>
    <property type="match status" value="1"/>
</dbReference>
<comment type="subcellular location">
    <subcellularLocation>
        <location evidence="1 10">Golgi apparatus membrane</location>
        <topology evidence="1 10">Peripheral membrane protein</topology>
    </subcellularLocation>
</comment>
<evidence type="ECO:0000256" key="2">
    <source>
        <dbReference type="ARBA" id="ARBA00011023"/>
    </source>
</evidence>
<evidence type="ECO:0000256" key="12">
    <source>
        <dbReference type="SAM" id="MobiDB-lite"/>
    </source>
</evidence>
<keyword evidence="16" id="KW-1185">Reference proteome</keyword>
<dbReference type="Pfam" id="PF20653">
    <property type="entry name" value="COG6_C"/>
    <property type="match status" value="1"/>
</dbReference>
<dbReference type="InterPro" id="IPR010490">
    <property type="entry name" value="COG6"/>
</dbReference>
<evidence type="ECO:0000259" key="14">
    <source>
        <dbReference type="Pfam" id="PF20653"/>
    </source>
</evidence>
<evidence type="ECO:0000256" key="5">
    <source>
        <dbReference type="ARBA" id="ARBA00022927"/>
    </source>
</evidence>
<dbReference type="Proteomes" id="UP000193218">
    <property type="component" value="Unassembled WGS sequence"/>
</dbReference>
<evidence type="ECO:0000256" key="4">
    <source>
        <dbReference type="ARBA" id="ARBA00022448"/>
    </source>
</evidence>
<feature type="region of interest" description="Disordered" evidence="12">
    <location>
        <begin position="1"/>
        <end position="30"/>
    </location>
</feature>
<dbReference type="GeneID" id="33560672"/>
<evidence type="ECO:0000259" key="13">
    <source>
        <dbReference type="Pfam" id="PF06419"/>
    </source>
</evidence>
<dbReference type="SMART" id="SM01087">
    <property type="entry name" value="COG6"/>
    <property type="match status" value="1"/>
</dbReference>
<sequence>MTTVESGPSMTRRSTSISIPSSSIPVPTTASRNNPLSLRIYKAIGTTFDDPSSREALEIASQLYAGKGKAKAKASVNGFEAGEDEDDWGLQRRAAKGESAAMARKYLKKDVENKMASGSLKFLEIFGEVDKKLNVLREHMEDMQIRCDQVQAELDQANSGTKYLLERADGLRTQRTSELMDVSSRAEAQLKLDLVNLFLARFTLTEDEQKALTSWDVGLSQAVFDALDHVIAIRRDCQALLSGEEGKMQAGLDIMALTSEQMESGYKKIHRRCQFEFRQFTKEGHVEVSPVLREAIRRLRQRPALLDDALSNLTSTRQSSLLNSFLEALTRGGPNGLPRPIELHAHDPIRYVGDMLAWVHQATASEHEFLESLFGVRERKRMMGSERLKDAELDVEEAMVRDALDKDLDGLSRPLKMRIQQTVKSQEGIIMTYKVTNLLQFYLVTMRKTIGDDAGLCKTLQQIYEQSNAAFFETLDAQGRSLLRFLHPPDATLTPPVALRDSCQILRELIAVYETSLVDPADRPNDSDFSTLLEKAVDPAIEMCERVADLRKGATSWDKDIFLINCLGYLEHTLESYPFTKEKVDMLETRIQQHVESMTFEHHGNLLEQSGLAPIMKTIRNRPADTPLSRLPATSPKLLTQALTTFSTFLTQIDVLTSPRLALLGSAFLAEQIHHTALSKISEAYGELCDRVLDKKEGYEFAETLLRRGKEEVAVALGVDVGA</sequence>
<evidence type="ECO:0000256" key="10">
    <source>
        <dbReference type="RuleBase" id="RU365075"/>
    </source>
</evidence>
<dbReference type="OrthoDB" id="272987at2759"/>
<dbReference type="AlphaFoldDB" id="A0A1Y1UB95"/>
<reference evidence="15 16" key="1">
    <citation type="submission" date="2017-03" db="EMBL/GenBank/DDBJ databases">
        <title>Widespread Adenine N6-methylation of Active Genes in Fungi.</title>
        <authorList>
            <consortium name="DOE Joint Genome Institute"/>
            <person name="Mondo S.J."/>
            <person name="Dannebaum R.O."/>
            <person name="Kuo R.C."/>
            <person name="Louie K.B."/>
            <person name="Bewick A.J."/>
            <person name="Labutti K."/>
            <person name="Haridas S."/>
            <person name="Kuo A."/>
            <person name="Salamov A."/>
            <person name="Ahrendt S.R."/>
            <person name="Lau R."/>
            <person name="Bowen B.P."/>
            <person name="Lipzen A."/>
            <person name="Sullivan W."/>
            <person name="Andreopoulos W.B."/>
            <person name="Clum A."/>
            <person name="Lindquist E."/>
            <person name="Daum C."/>
            <person name="Northen T.R."/>
            <person name="Ramamoorthy G."/>
            <person name="Schmitz R.J."/>
            <person name="Gryganskyi A."/>
            <person name="Culley D."/>
            <person name="Magnuson J."/>
            <person name="James T.Y."/>
            <person name="O'Malley M.A."/>
            <person name="Stajich J.E."/>
            <person name="Spatafora J.W."/>
            <person name="Visel A."/>
            <person name="Grigoriev I.V."/>
        </authorList>
    </citation>
    <scope>NUCLEOTIDE SEQUENCE [LARGE SCALE GENOMIC DNA]</scope>
    <source>
        <strain evidence="15 16">NRRL Y-17943</strain>
    </source>
</reference>
<dbReference type="GO" id="GO:0017119">
    <property type="term" value="C:Golgi transport complex"/>
    <property type="evidence" value="ECO:0007669"/>
    <property type="project" value="UniProtKB-UniRule"/>
</dbReference>
<dbReference type="GO" id="GO:0000139">
    <property type="term" value="C:Golgi membrane"/>
    <property type="evidence" value="ECO:0007669"/>
    <property type="project" value="UniProtKB-SubCell"/>
</dbReference>
<feature type="domain" description="Conserved oligomeric complex COG6 N-terminal" evidence="13">
    <location>
        <begin position="98"/>
        <end position="214"/>
    </location>
</feature>
<dbReference type="GO" id="GO:0006891">
    <property type="term" value="P:intra-Golgi vesicle-mediated transport"/>
    <property type="evidence" value="ECO:0007669"/>
    <property type="project" value="UniProtKB-UniRule"/>
</dbReference>
<dbReference type="PANTHER" id="PTHR21506">
    <property type="entry name" value="COMPONENT OF OLIGOMERIC GOLGI COMPLEX 6"/>
    <property type="match status" value="1"/>
</dbReference>
<comment type="similarity">
    <text evidence="2 10">Belongs to the COG6 family.</text>
</comment>
<dbReference type="InterPro" id="IPR048369">
    <property type="entry name" value="COG6_C"/>
</dbReference>
<feature type="compositionally biased region" description="Polar residues" evidence="12">
    <location>
        <begin position="1"/>
        <end position="13"/>
    </location>
</feature>
<name>A0A1Y1UB95_9TREE</name>
<feature type="coiled-coil region" evidence="11">
    <location>
        <begin position="133"/>
        <end position="160"/>
    </location>
</feature>
<comment type="subunit">
    <text evidence="10">Component of the conserved oligomeric Golgi complex.</text>
</comment>
<evidence type="ECO:0000256" key="1">
    <source>
        <dbReference type="ARBA" id="ARBA00004395"/>
    </source>
</evidence>
<keyword evidence="5 10" id="KW-0653">Protein transport</keyword>
<comment type="function">
    <text evidence="10">Acts as component of the peripheral membrane COG complex that is involved in intra-Golgi protein trafficking. COG is located at the cis-Golgi, and regulates tethering of retrograde intra-Golgi vesicles and possibly a number of other membrane trafficking events.</text>
</comment>
<evidence type="ECO:0000256" key="6">
    <source>
        <dbReference type="ARBA" id="ARBA00023034"/>
    </source>
</evidence>
<keyword evidence="7 10" id="KW-0472">Membrane</keyword>
<dbReference type="RefSeq" id="XP_021869508.1">
    <property type="nucleotide sequence ID" value="XM_022018863.1"/>
</dbReference>
<organism evidence="15 16">
    <name type="scientific">Kockovaella imperatae</name>
    <dbReference type="NCBI Taxonomy" id="4999"/>
    <lineage>
        <taxon>Eukaryota</taxon>
        <taxon>Fungi</taxon>
        <taxon>Dikarya</taxon>
        <taxon>Basidiomycota</taxon>
        <taxon>Agaricomycotina</taxon>
        <taxon>Tremellomycetes</taxon>
        <taxon>Tremellales</taxon>
        <taxon>Cuniculitremaceae</taxon>
        <taxon>Kockovaella</taxon>
    </lineage>
</organism>
<dbReference type="GO" id="GO:0015031">
    <property type="term" value="P:protein transport"/>
    <property type="evidence" value="ECO:0007669"/>
    <property type="project" value="UniProtKB-KW"/>
</dbReference>
<dbReference type="FunCoup" id="A0A1Y1UB95">
    <property type="interactions" value="243"/>
</dbReference>
<keyword evidence="4 10" id="KW-0813">Transport</keyword>
<accession>A0A1Y1UB95</accession>
<feature type="domain" description="Conserved Oligomeric Golgi complex subunit 6 C-terminal" evidence="14">
    <location>
        <begin position="249"/>
        <end position="717"/>
    </location>
</feature>
<comment type="function">
    <text evidence="9">Acts as a component of the peripheral membrane COG complex that is involved in intra-Golgi protein trafficking. COG is located at the cis-Golgi, and regulates tethering of retrograde intra-Golgi vesicles and possibly a number of other membrane trafficking events.</text>
</comment>
<evidence type="ECO:0000313" key="16">
    <source>
        <dbReference type="Proteomes" id="UP000193218"/>
    </source>
</evidence>
<keyword evidence="11" id="KW-0175">Coiled coil</keyword>
<evidence type="ECO:0000256" key="7">
    <source>
        <dbReference type="ARBA" id="ARBA00023136"/>
    </source>
</evidence>
<dbReference type="InParanoid" id="A0A1Y1UB95"/>
<proteinExistence type="inferred from homology"/>
<gene>
    <name evidence="15" type="ORF">BD324DRAFT_657323</name>
</gene>
<evidence type="ECO:0000256" key="11">
    <source>
        <dbReference type="SAM" id="Coils"/>
    </source>
</evidence>
<comment type="caution">
    <text evidence="15">The sequence shown here is derived from an EMBL/GenBank/DDBJ whole genome shotgun (WGS) entry which is preliminary data.</text>
</comment>
<dbReference type="PANTHER" id="PTHR21506:SF0">
    <property type="entry name" value="CONSERVED OLIGOMERIC GOLGI COMPLEX SUBUNIT 6"/>
    <property type="match status" value="1"/>
</dbReference>
<evidence type="ECO:0000256" key="3">
    <source>
        <dbReference type="ARBA" id="ARBA00020973"/>
    </source>
</evidence>
<dbReference type="InterPro" id="IPR048368">
    <property type="entry name" value="COG6_N"/>
</dbReference>
<keyword evidence="6 10" id="KW-0333">Golgi apparatus</keyword>
<evidence type="ECO:0000256" key="9">
    <source>
        <dbReference type="ARBA" id="ARBA00043873"/>
    </source>
</evidence>